<dbReference type="InterPro" id="IPR026336">
    <property type="entry name" value="PdeM-like"/>
</dbReference>
<dbReference type="PANTHER" id="PTHR39323">
    <property type="entry name" value="BLR1149 PROTEIN"/>
    <property type="match status" value="1"/>
</dbReference>
<sequence>MREITFAEQRLIAQPSGALYWPGEDALIVADLHLGKSERMARRGGALLPPFESLDTVIRLEAEVLRLRPSRLISLGDAFDDDAAAGEIAPEIAGRLTRIAAQTELLWIAGNHDPIGLGQTVEETQIGPLTLRHIADTGPDLSGHYHPKATIARRSHRAFLVGRDHLILPAFGTYTGGLDCDGPELSSLVGAGIAVLTGPGMPVRPIGQSALRQSR</sequence>
<dbReference type="PANTHER" id="PTHR39323:SF1">
    <property type="entry name" value="BLR1149 PROTEIN"/>
    <property type="match status" value="1"/>
</dbReference>
<comment type="caution">
    <text evidence="1">The sequence shown here is derived from an EMBL/GenBank/DDBJ whole genome shotgun (WGS) entry which is preliminary data.</text>
</comment>
<evidence type="ECO:0000313" key="1">
    <source>
        <dbReference type="EMBL" id="OOY25589.1"/>
    </source>
</evidence>
<organism evidence="1 2">
    <name type="scientific">Thioclava sediminum</name>
    <dbReference type="NCBI Taxonomy" id="1915319"/>
    <lineage>
        <taxon>Bacteria</taxon>
        <taxon>Pseudomonadati</taxon>
        <taxon>Pseudomonadota</taxon>
        <taxon>Alphaproteobacteria</taxon>
        <taxon>Rhodobacterales</taxon>
        <taxon>Paracoccaceae</taxon>
        <taxon>Thioclava</taxon>
    </lineage>
</organism>
<dbReference type="NCBIfam" id="TIGR04123">
    <property type="entry name" value="P_estr_lig_assc"/>
    <property type="match status" value="1"/>
</dbReference>
<protein>
    <recommendedName>
        <fullName evidence="3">Ligase-associated DNA damage response endonuclease PdeM</fullName>
    </recommendedName>
</protein>
<dbReference type="SUPFAM" id="SSF56300">
    <property type="entry name" value="Metallo-dependent phosphatases"/>
    <property type="match status" value="1"/>
</dbReference>
<evidence type="ECO:0000313" key="2">
    <source>
        <dbReference type="Proteomes" id="UP000190787"/>
    </source>
</evidence>
<dbReference type="EMBL" id="MPZV01000001">
    <property type="protein sequence ID" value="OOY25589.1"/>
    <property type="molecule type" value="Genomic_DNA"/>
</dbReference>
<evidence type="ECO:0008006" key="3">
    <source>
        <dbReference type="Google" id="ProtNLM"/>
    </source>
</evidence>
<proteinExistence type="predicted"/>
<dbReference type="InterPro" id="IPR029052">
    <property type="entry name" value="Metallo-depent_PP-like"/>
</dbReference>
<accession>A0ABX3N0V3</accession>
<dbReference type="Proteomes" id="UP000190787">
    <property type="component" value="Unassembled WGS sequence"/>
</dbReference>
<gene>
    <name evidence="1" type="ORF">BMI91_04060</name>
</gene>
<dbReference type="RefSeq" id="WP_078604021.1">
    <property type="nucleotide sequence ID" value="NZ_MPZV01000001.1"/>
</dbReference>
<reference evidence="1 2" key="1">
    <citation type="submission" date="2016-11" db="EMBL/GenBank/DDBJ databases">
        <title>A multilocus sequence analysis scheme for characterization of bacteria in the genus Thioclava.</title>
        <authorList>
            <person name="Liu Y."/>
            <person name="Shao Z."/>
        </authorList>
    </citation>
    <scope>NUCLEOTIDE SEQUENCE [LARGE SCALE GENOMIC DNA]</scope>
    <source>
        <strain evidence="1 2">TAW-CT134</strain>
    </source>
</reference>
<name>A0ABX3N0V3_9RHOB</name>
<dbReference type="Gene3D" id="3.60.21.10">
    <property type="match status" value="1"/>
</dbReference>
<keyword evidence="2" id="KW-1185">Reference proteome</keyword>